<dbReference type="EMBL" id="JAAMRD010000014">
    <property type="protein sequence ID" value="MBA1305994.1"/>
    <property type="molecule type" value="Genomic_DNA"/>
</dbReference>
<proteinExistence type="predicted"/>
<sequence length="212" mass="23804">MNEQYGPPLKFFNVLGKGELRAGRMMIASIAIGVIMGGVIYSLAQQNIKLHETNLGLQQERVMYGFPNAEGIFISERKIPDRHISAFVGEFVDNFYNFAPESAYTNVNAALRMMSPRMRAAEEELLRASAKQSVEQQITQVFVRTGPVTVEMDPKAGGYVASFSAARYRATLSTVFNTSRFDVKFLIKPVKPSKHFEWAVVIDDKQVQEITK</sequence>
<keyword evidence="1" id="KW-0812">Transmembrane</keyword>
<protein>
    <submittedName>
        <fullName evidence="2">Uncharacterized protein</fullName>
    </submittedName>
</protein>
<dbReference type="AlphaFoldDB" id="A0AA40RUZ6"/>
<accession>A0AA40RUZ6</accession>
<comment type="caution">
    <text evidence="2">The sequence shown here is derived from an EMBL/GenBank/DDBJ whole genome shotgun (WGS) entry which is preliminary data.</text>
</comment>
<evidence type="ECO:0000256" key="1">
    <source>
        <dbReference type="SAM" id="Phobius"/>
    </source>
</evidence>
<keyword evidence="1" id="KW-1133">Transmembrane helix</keyword>
<feature type="transmembrane region" description="Helical" evidence="1">
    <location>
        <begin position="25"/>
        <end position="44"/>
    </location>
</feature>
<dbReference type="RefSeq" id="WP_181121740.1">
    <property type="nucleotide sequence ID" value="NZ_JAAMRD010000014.1"/>
</dbReference>
<evidence type="ECO:0000313" key="2">
    <source>
        <dbReference type="EMBL" id="MBA1305994.1"/>
    </source>
</evidence>
<dbReference type="Proteomes" id="UP001138621">
    <property type="component" value="Unassembled WGS sequence"/>
</dbReference>
<keyword evidence="1" id="KW-0472">Membrane</keyword>
<reference evidence="2" key="1">
    <citation type="submission" date="2020-02" db="EMBL/GenBank/DDBJ databases">
        <title>Synteny-based analysis reveals conserved mechanism for high triclosan tolerance in Pseudomonas, as well as instances of horizontal transfer.</title>
        <authorList>
            <person name="Mcfarland A.G."/>
            <person name="Bertucci H.K."/>
            <person name="Litmann E."/>
            <person name="Shen J."/>
            <person name="Huttenhower C."/>
            <person name="Hartmann E.M."/>
        </authorList>
    </citation>
    <scope>NUCLEOTIDE SEQUENCE</scope>
    <source>
        <strain evidence="2">109A1</strain>
    </source>
</reference>
<organism evidence="2 3">
    <name type="scientific">Stutzerimonas stutzeri</name>
    <name type="common">Pseudomonas stutzeri</name>
    <dbReference type="NCBI Taxonomy" id="316"/>
    <lineage>
        <taxon>Bacteria</taxon>
        <taxon>Pseudomonadati</taxon>
        <taxon>Pseudomonadota</taxon>
        <taxon>Gammaproteobacteria</taxon>
        <taxon>Pseudomonadales</taxon>
        <taxon>Pseudomonadaceae</taxon>
        <taxon>Stutzerimonas</taxon>
    </lineage>
</organism>
<name>A0AA40RUZ6_STUST</name>
<gene>
    <name evidence="2" type="ORF">G7024_16510</name>
</gene>
<evidence type="ECO:0000313" key="3">
    <source>
        <dbReference type="Proteomes" id="UP001138621"/>
    </source>
</evidence>